<accession>A0AA38UHG7</accession>
<dbReference type="Pfam" id="PF10281">
    <property type="entry name" value="Ish1"/>
    <property type="match status" value="2"/>
</dbReference>
<evidence type="ECO:0000313" key="3">
    <source>
        <dbReference type="Proteomes" id="UP001163846"/>
    </source>
</evidence>
<feature type="signal peptide" evidence="1">
    <location>
        <begin position="1"/>
        <end position="23"/>
    </location>
</feature>
<name>A0AA38UHG7_9AGAR</name>
<proteinExistence type="predicted"/>
<protein>
    <submittedName>
        <fullName evidence="2">Uncharacterized protein</fullName>
    </submittedName>
</protein>
<dbReference type="EMBL" id="MU806183">
    <property type="protein sequence ID" value="KAJ3838427.1"/>
    <property type="molecule type" value="Genomic_DNA"/>
</dbReference>
<dbReference type="Proteomes" id="UP001163846">
    <property type="component" value="Unassembled WGS sequence"/>
</dbReference>
<sequence>MKLYLQKLVILSLFISLPACASAEGSWFGSSIHSDSAASPYPSSFSSWTPGQYASFQETFDSLRDSTFEAWDESRLREWLLTQGIVAPKGPKEEIVLVAKRRWRDWQNAKEQYLASASESASAFASDASAAAFGASSTVSSYAAQATTDVLPDRPFDATKDYIWTIWDDTSLRKFLVDEGVIDTRTAAGKKREELIRLAQTHYKTANAKSWALWSDSYIHDWLAAHNIIDTRSTAQRTRDEYNTLMSSYYYDTKQRVWDSWSDSDMHSWLIENGFMKSDAVAARDELQKSIEKNFYSARSTLTSAWSESQMRNWLTENGYIRSDAQVNKDEITSLFAAKYNNTAAVLSSYTAPYLTWPDARLRAYLRESGVSENMLPTSRPSLLQEVRIRWVRSTSYAERMYARLKEILDDNVVGPVEDRLAKAWEVLQGAGGDTQKYAEDTYAESQKVLEDMKDRASQKVHVEL</sequence>
<keyword evidence="3" id="KW-1185">Reference proteome</keyword>
<reference evidence="2" key="1">
    <citation type="submission" date="2022-08" db="EMBL/GenBank/DDBJ databases">
        <authorList>
            <consortium name="DOE Joint Genome Institute"/>
            <person name="Min B."/>
            <person name="Riley R."/>
            <person name="Sierra-Patev S."/>
            <person name="Naranjo-Ortiz M."/>
            <person name="Looney B."/>
            <person name="Konkel Z."/>
            <person name="Slot J.C."/>
            <person name="Sakamoto Y."/>
            <person name="Steenwyk J.L."/>
            <person name="Rokas A."/>
            <person name="Carro J."/>
            <person name="Camarero S."/>
            <person name="Ferreira P."/>
            <person name="Molpeceres G."/>
            <person name="Ruiz-Duenas F.J."/>
            <person name="Serrano A."/>
            <person name="Henrissat B."/>
            <person name="Drula E."/>
            <person name="Hughes K.W."/>
            <person name="Mata J.L."/>
            <person name="Ishikawa N.K."/>
            <person name="Vargas-Isla R."/>
            <person name="Ushijima S."/>
            <person name="Smith C.A."/>
            <person name="Ahrendt S."/>
            <person name="Andreopoulos W."/>
            <person name="He G."/>
            <person name="Labutti K."/>
            <person name="Lipzen A."/>
            <person name="Ng V."/>
            <person name="Sandor L."/>
            <person name="Barry K."/>
            <person name="Martinez A.T."/>
            <person name="Xiao Y."/>
            <person name="Gibbons J.G."/>
            <person name="Terashima K."/>
            <person name="Hibbett D.S."/>
            <person name="Grigoriev I.V."/>
        </authorList>
    </citation>
    <scope>NUCLEOTIDE SEQUENCE</scope>
    <source>
        <strain evidence="2">TFB9207</strain>
    </source>
</reference>
<evidence type="ECO:0000313" key="2">
    <source>
        <dbReference type="EMBL" id="KAJ3838427.1"/>
    </source>
</evidence>
<gene>
    <name evidence="2" type="ORF">F5878DRAFT_725318</name>
</gene>
<comment type="caution">
    <text evidence="2">The sequence shown here is derived from an EMBL/GenBank/DDBJ whole genome shotgun (WGS) entry which is preliminary data.</text>
</comment>
<keyword evidence="1" id="KW-0732">Signal</keyword>
<dbReference type="AlphaFoldDB" id="A0AA38UHG7"/>
<evidence type="ECO:0000256" key="1">
    <source>
        <dbReference type="SAM" id="SignalP"/>
    </source>
</evidence>
<dbReference type="InterPro" id="IPR018803">
    <property type="entry name" value="Ish1/Msc1-like"/>
</dbReference>
<feature type="chain" id="PRO_5041326304" evidence="1">
    <location>
        <begin position="24"/>
        <end position="465"/>
    </location>
</feature>
<organism evidence="2 3">
    <name type="scientific">Lentinula raphanica</name>
    <dbReference type="NCBI Taxonomy" id="153919"/>
    <lineage>
        <taxon>Eukaryota</taxon>
        <taxon>Fungi</taxon>
        <taxon>Dikarya</taxon>
        <taxon>Basidiomycota</taxon>
        <taxon>Agaricomycotina</taxon>
        <taxon>Agaricomycetes</taxon>
        <taxon>Agaricomycetidae</taxon>
        <taxon>Agaricales</taxon>
        <taxon>Marasmiineae</taxon>
        <taxon>Omphalotaceae</taxon>
        <taxon>Lentinula</taxon>
    </lineage>
</organism>